<dbReference type="UniPathway" id="UPA00219"/>
<evidence type="ECO:0000256" key="5">
    <source>
        <dbReference type="ARBA" id="ARBA00022692"/>
    </source>
</evidence>
<comment type="caution">
    <text evidence="14">The sequence shown here is derived from an EMBL/GenBank/DDBJ whole genome shotgun (WGS) entry which is preliminary data.</text>
</comment>
<dbReference type="Pfam" id="PF00905">
    <property type="entry name" value="Transpeptidase"/>
    <property type="match status" value="1"/>
</dbReference>
<keyword evidence="15" id="KW-1185">Reference proteome</keyword>
<dbReference type="InterPro" id="IPR036138">
    <property type="entry name" value="PBP_dimer_sf"/>
</dbReference>
<dbReference type="GO" id="GO:0008658">
    <property type="term" value="F:penicillin binding"/>
    <property type="evidence" value="ECO:0007669"/>
    <property type="project" value="InterPro"/>
</dbReference>
<accession>A0A5R9EYC0</accession>
<dbReference type="SUPFAM" id="SSF56601">
    <property type="entry name" value="beta-lactamase/transpeptidase-like"/>
    <property type="match status" value="1"/>
</dbReference>
<keyword evidence="7" id="KW-0573">Peptidoglycan synthesis</keyword>
<dbReference type="GO" id="GO:0009252">
    <property type="term" value="P:peptidoglycan biosynthetic process"/>
    <property type="evidence" value="ECO:0007669"/>
    <property type="project" value="UniProtKB-UniPathway"/>
</dbReference>
<evidence type="ECO:0000256" key="1">
    <source>
        <dbReference type="ARBA" id="ARBA00004167"/>
    </source>
</evidence>
<dbReference type="Gene3D" id="3.40.710.10">
    <property type="entry name" value="DD-peptidase/beta-lactamase superfamily"/>
    <property type="match status" value="1"/>
</dbReference>
<reference evidence="14 15" key="1">
    <citation type="submission" date="2019-04" db="EMBL/GenBank/DDBJ databases">
        <title>Bacillus caeni sp. nov., a bacterium isolated from mangrove sediment.</title>
        <authorList>
            <person name="Huang H."/>
            <person name="Mo K."/>
            <person name="Hu Y."/>
        </authorList>
    </citation>
    <scope>NUCLEOTIDE SEQUENCE [LARGE SCALE GENOMIC DNA]</scope>
    <source>
        <strain evidence="14 15">HB172195</strain>
    </source>
</reference>
<evidence type="ECO:0000256" key="11">
    <source>
        <dbReference type="SAM" id="Phobius"/>
    </source>
</evidence>
<evidence type="ECO:0000313" key="14">
    <source>
        <dbReference type="EMBL" id="TLS36302.1"/>
    </source>
</evidence>
<evidence type="ECO:0000256" key="7">
    <source>
        <dbReference type="ARBA" id="ARBA00022984"/>
    </source>
</evidence>
<dbReference type="Pfam" id="PF03717">
    <property type="entry name" value="PBP_dimer"/>
    <property type="match status" value="1"/>
</dbReference>
<dbReference type="SUPFAM" id="SSF56519">
    <property type="entry name" value="Penicillin binding protein dimerisation domain"/>
    <property type="match status" value="1"/>
</dbReference>
<evidence type="ECO:0000256" key="10">
    <source>
        <dbReference type="ARBA" id="ARBA00023316"/>
    </source>
</evidence>
<dbReference type="InterPro" id="IPR005311">
    <property type="entry name" value="PBP_dimer"/>
</dbReference>
<comment type="similarity">
    <text evidence="3">Belongs to the transpeptidase family.</text>
</comment>
<dbReference type="GO" id="GO:0071972">
    <property type="term" value="F:peptidoglycan L,D-transpeptidase activity"/>
    <property type="evidence" value="ECO:0007669"/>
    <property type="project" value="TreeGrafter"/>
</dbReference>
<feature type="domain" description="Penicillin-binding protein dimerisation" evidence="13">
    <location>
        <begin position="57"/>
        <end position="285"/>
    </location>
</feature>
<sequence length="670" mass="75543">MGKKKKKSHVPFRLNVLFVFVFVLFSALILRLGVIQIVKGEEYERVTEQTENVTAKSSAPRGKMYDRYGRVVVDNEPVFSLTYIKTKGNNQDERLNIANKLADFISKDTKELTERDLKDYWILTRQEKAKAKLTEEEWKKYESGEAYQLQLDRISKDDLEEITESELEAAAIKRAMDSGYALSSQTIKKGLTREEIAVISENLAELPGVDIQADSERKYPYSDTMKTLFGNLGQIPKETIDYYIARDYDRNDEIGISFLEAEYEELLRGKKTKRKYITDKAGNPIGDPETIEGQRGNDLVLSVDIELQQAVEQVLEEEIKKARAEGNPSLDRAYVVMMDPNTGEILSMAGKELTQDGFVNRSFGAINDAYEMGSAVKGATVLTGFQYNVINPGTVLLDTPLYFPGTPTKKSYVTMGSINDLTALQRSSNVYMFRIAMMLGNHNYVPRQGGSYDPNAYNKMRESFSQFGLGIETGIDLPGEGTGYNGGVQRLGNLLDLAIGQFDTYTPLQMVQYISTIANGGYRIQPHFLKEIREPTEGDQLSKNVMYQYEPKVLNRIKMDKSYIERVQQGLWMVMNTSRGTAAHYFEGAEYSPAGKTGTAQVGDNYNLTLVGYAPSTEPEVAFSVVVPNIDHEHGINKYISRRILDKYFELKESGRNVSKRYIGVSNLED</sequence>
<keyword evidence="8 11" id="KW-1133">Transmembrane helix</keyword>
<dbReference type="AlphaFoldDB" id="A0A5R9EYC0"/>
<dbReference type="InterPro" id="IPR012338">
    <property type="entry name" value="Beta-lactam/transpept-like"/>
</dbReference>
<dbReference type="InterPro" id="IPR001460">
    <property type="entry name" value="PCN-bd_Tpept"/>
</dbReference>
<evidence type="ECO:0000256" key="4">
    <source>
        <dbReference type="ARBA" id="ARBA00022475"/>
    </source>
</evidence>
<dbReference type="GO" id="GO:0071555">
    <property type="term" value="P:cell wall organization"/>
    <property type="evidence" value="ECO:0007669"/>
    <property type="project" value="UniProtKB-KW"/>
</dbReference>
<evidence type="ECO:0000256" key="3">
    <source>
        <dbReference type="ARBA" id="ARBA00007171"/>
    </source>
</evidence>
<keyword evidence="9 11" id="KW-0472">Membrane</keyword>
<keyword evidence="5 11" id="KW-0812">Transmembrane</keyword>
<evidence type="ECO:0000256" key="8">
    <source>
        <dbReference type="ARBA" id="ARBA00022989"/>
    </source>
</evidence>
<dbReference type="GO" id="GO:0009002">
    <property type="term" value="F:serine-type D-Ala-D-Ala carboxypeptidase activity"/>
    <property type="evidence" value="ECO:0007669"/>
    <property type="project" value="UniProtKB-EC"/>
</dbReference>
<dbReference type="EMBL" id="SWLG01000011">
    <property type="protein sequence ID" value="TLS36302.1"/>
    <property type="molecule type" value="Genomic_DNA"/>
</dbReference>
<dbReference type="GO" id="GO:0008360">
    <property type="term" value="P:regulation of cell shape"/>
    <property type="evidence" value="ECO:0007669"/>
    <property type="project" value="UniProtKB-KW"/>
</dbReference>
<gene>
    <name evidence="14" type="ORF">FCL54_15330</name>
</gene>
<evidence type="ECO:0000256" key="9">
    <source>
        <dbReference type="ARBA" id="ARBA00023136"/>
    </source>
</evidence>
<comment type="subcellular location">
    <subcellularLocation>
        <location evidence="2">Cell membrane</location>
    </subcellularLocation>
    <subcellularLocation>
        <location evidence="1">Membrane</location>
        <topology evidence="1">Single-pass membrane protein</topology>
    </subcellularLocation>
</comment>
<organism evidence="14 15">
    <name type="scientific">Exobacillus caeni</name>
    <dbReference type="NCBI Taxonomy" id="2574798"/>
    <lineage>
        <taxon>Bacteria</taxon>
        <taxon>Bacillati</taxon>
        <taxon>Bacillota</taxon>
        <taxon>Bacilli</taxon>
        <taxon>Bacillales</taxon>
        <taxon>Guptibacillaceae</taxon>
        <taxon>Exobacillus</taxon>
    </lineage>
</organism>
<dbReference type="Gene3D" id="3.90.1310.10">
    <property type="entry name" value="Penicillin-binding protein 2a (Domain 2)"/>
    <property type="match status" value="1"/>
</dbReference>
<name>A0A5R9EYC0_9BACL</name>
<dbReference type="Gene3D" id="1.10.10.1230">
    <property type="entry name" value="Penicillin-binding protein, N-terminal non-catalytic domain, head sub-domain"/>
    <property type="match status" value="1"/>
</dbReference>
<protein>
    <submittedName>
        <fullName evidence="14">Penicillin-binding protein 2</fullName>
    </submittedName>
</protein>
<dbReference type="Proteomes" id="UP000308230">
    <property type="component" value="Unassembled WGS sequence"/>
</dbReference>
<dbReference type="PANTHER" id="PTHR30627">
    <property type="entry name" value="PEPTIDOGLYCAN D,D-TRANSPEPTIDASE"/>
    <property type="match status" value="1"/>
</dbReference>
<dbReference type="RefSeq" id="WP_138127620.1">
    <property type="nucleotide sequence ID" value="NZ_SWLG01000011.1"/>
</dbReference>
<evidence type="ECO:0000313" key="15">
    <source>
        <dbReference type="Proteomes" id="UP000308230"/>
    </source>
</evidence>
<evidence type="ECO:0000259" key="13">
    <source>
        <dbReference type="Pfam" id="PF03717"/>
    </source>
</evidence>
<dbReference type="PANTHER" id="PTHR30627:SF2">
    <property type="entry name" value="PEPTIDOGLYCAN D,D-TRANSPEPTIDASE MRDA"/>
    <property type="match status" value="1"/>
</dbReference>
<dbReference type="OrthoDB" id="9770103at2"/>
<keyword evidence="6" id="KW-0133">Cell shape</keyword>
<keyword evidence="10" id="KW-0961">Cell wall biogenesis/degradation</keyword>
<dbReference type="InterPro" id="IPR050515">
    <property type="entry name" value="Beta-lactam/transpept"/>
</dbReference>
<dbReference type="GO" id="GO:0005886">
    <property type="term" value="C:plasma membrane"/>
    <property type="evidence" value="ECO:0007669"/>
    <property type="project" value="UniProtKB-SubCell"/>
</dbReference>
<proteinExistence type="inferred from homology"/>
<evidence type="ECO:0000256" key="6">
    <source>
        <dbReference type="ARBA" id="ARBA00022960"/>
    </source>
</evidence>
<keyword evidence="4" id="KW-1003">Cell membrane</keyword>
<evidence type="ECO:0000259" key="12">
    <source>
        <dbReference type="Pfam" id="PF00905"/>
    </source>
</evidence>
<evidence type="ECO:0000256" key="2">
    <source>
        <dbReference type="ARBA" id="ARBA00004236"/>
    </source>
</evidence>
<feature type="domain" description="Penicillin-binding protein transpeptidase" evidence="12">
    <location>
        <begin position="334"/>
        <end position="644"/>
    </location>
</feature>
<feature type="transmembrane region" description="Helical" evidence="11">
    <location>
        <begin position="12"/>
        <end position="34"/>
    </location>
</feature>